<protein>
    <recommendedName>
        <fullName evidence="9">L-lactate dehydrogenase</fullName>
    </recommendedName>
</protein>
<dbReference type="InterPro" id="IPR001236">
    <property type="entry name" value="Lactate/malate_DH_N"/>
</dbReference>
<dbReference type="PANTHER" id="PTHR43128:SF16">
    <property type="entry name" value="L-LACTATE DEHYDROGENASE"/>
    <property type="match status" value="1"/>
</dbReference>
<dbReference type="AlphaFoldDB" id="A0AA39FWK1"/>
<evidence type="ECO:0008006" key="9">
    <source>
        <dbReference type="Google" id="ProtNLM"/>
    </source>
</evidence>
<evidence type="ECO:0000259" key="5">
    <source>
        <dbReference type="Pfam" id="PF00056"/>
    </source>
</evidence>
<dbReference type="InterPro" id="IPR001557">
    <property type="entry name" value="L-lactate/malate_DH"/>
</dbReference>
<proteinExistence type="inferred from homology"/>
<reference evidence="7" key="1">
    <citation type="journal article" date="2023" name="bioRxiv">
        <title>Scaffold-level genome assemblies of two parasitoid biocontrol wasps reveal the parthenogenesis mechanism and an associated novel virus.</title>
        <authorList>
            <person name="Inwood S."/>
            <person name="Skelly J."/>
            <person name="Guhlin J."/>
            <person name="Harrop T."/>
            <person name="Goldson S."/>
            <person name="Dearden P."/>
        </authorList>
    </citation>
    <scope>NUCLEOTIDE SEQUENCE</scope>
    <source>
        <strain evidence="7">Irish</strain>
        <tissue evidence="7">Whole body</tissue>
    </source>
</reference>
<evidence type="ECO:0000259" key="6">
    <source>
        <dbReference type="Pfam" id="PF02866"/>
    </source>
</evidence>
<accession>A0AA39FWK1</accession>
<organism evidence="7 8">
    <name type="scientific">Microctonus aethiopoides</name>
    <dbReference type="NCBI Taxonomy" id="144406"/>
    <lineage>
        <taxon>Eukaryota</taxon>
        <taxon>Metazoa</taxon>
        <taxon>Ecdysozoa</taxon>
        <taxon>Arthropoda</taxon>
        <taxon>Hexapoda</taxon>
        <taxon>Insecta</taxon>
        <taxon>Pterygota</taxon>
        <taxon>Neoptera</taxon>
        <taxon>Endopterygota</taxon>
        <taxon>Hymenoptera</taxon>
        <taxon>Apocrita</taxon>
        <taxon>Ichneumonoidea</taxon>
        <taxon>Braconidae</taxon>
        <taxon>Euphorinae</taxon>
        <taxon>Microctonus</taxon>
    </lineage>
</organism>
<comment type="caution">
    <text evidence="7">The sequence shown here is derived from an EMBL/GenBank/DDBJ whole genome shotgun (WGS) entry which is preliminary data.</text>
</comment>
<dbReference type="Pfam" id="PF02866">
    <property type="entry name" value="Ldh_1_C"/>
    <property type="match status" value="1"/>
</dbReference>
<evidence type="ECO:0000256" key="4">
    <source>
        <dbReference type="RuleBase" id="RU003369"/>
    </source>
</evidence>
<dbReference type="PIRSF" id="PIRSF000102">
    <property type="entry name" value="Lac_mal_DH"/>
    <property type="match status" value="1"/>
</dbReference>
<dbReference type="Proteomes" id="UP001168990">
    <property type="component" value="Unassembled WGS sequence"/>
</dbReference>
<keyword evidence="8" id="KW-1185">Reference proteome</keyword>
<keyword evidence="2 3" id="KW-0520">NAD</keyword>
<dbReference type="GO" id="GO:0006089">
    <property type="term" value="P:lactate metabolic process"/>
    <property type="evidence" value="ECO:0007669"/>
    <property type="project" value="TreeGrafter"/>
</dbReference>
<dbReference type="Gene3D" id="3.40.50.720">
    <property type="entry name" value="NAD(P)-binding Rossmann-like Domain"/>
    <property type="match status" value="1"/>
</dbReference>
<evidence type="ECO:0000313" key="7">
    <source>
        <dbReference type="EMBL" id="KAK0177187.1"/>
    </source>
</evidence>
<dbReference type="GO" id="GO:0004459">
    <property type="term" value="F:L-lactate dehydrogenase (NAD+) activity"/>
    <property type="evidence" value="ECO:0007669"/>
    <property type="project" value="TreeGrafter"/>
</dbReference>
<feature type="domain" description="Lactate/malate dehydrogenase N-terminal" evidence="5">
    <location>
        <begin position="5"/>
        <end position="84"/>
    </location>
</feature>
<gene>
    <name evidence="7" type="ORF">PV328_001264</name>
</gene>
<feature type="binding site" evidence="3">
    <location>
        <position position="37"/>
    </location>
    <ligand>
        <name>NAD(+)</name>
        <dbReference type="ChEBI" id="CHEBI:57540"/>
    </ligand>
</feature>
<dbReference type="SUPFAM" id="SSF51735">
    <property type="entry name" value="NAD(P)-binding Rossmann-fold domains"/>
    <property type="match status" value="1"/>
</dbReference>
<evidence type="ECO:0000313" key="8">
    <source>
        <dbReference type="Proteomes" id="UP001168990"/>
    </source>
</evidence>
<dbReference type="PANTHER" id="PTHR43128">
    <property type="entry name" value="L-2-HYDROXYCARBOXYLATE DEHYDROGENASE (NAD(P)(+))"/>
    <property type="match status" value="1"/>
</dbReference>
<keyword evidence="1 4" id="KW-0560">Oxidoreductase</keyword>
<dbReference type="Gene3D" id="3.90.110.10">
    <property type="entry name" value="Lactate dehydrogenase/glycoside hydrolase, family 4, C-terminal"/>
    <property type="match status" value="1"/>
</dbReference>
<evidence type="ECO:0000256" key="3">
    <source>
        <dbReference type="PIRSR" id="PIRSR000102-3"/>
    </source>
</evidence>
<evidence type="ECO:0000256" key="2">
    <source>
        <dbReference type="ARBA" id="ARBA00023027"/>
    </source>
</evidence>
<name>A0AA39FWK1_9HYME</name>
<reference evidence="7" key="2">
    <citation type="submission" date="2023-03" db="EMBL/GenBank/DDBJ databases">
        <authorList>
            <person name="Inwood S.N."/>
            <person name="Skelly J.G."/>
            <person name="Guhlin J."/>
            <person name="Harrop T.W.R."/>
            <person name="Goldson S.G."/>
            <person name="Dearden P.K."/>
        </authorList>
    </citation>
    <scope>NUCLEOTIDE SEQUENCE</scope>
    <source>
        <strain evidence="7">Irish</strain>
        <tissue evidence="7">Whole body</tissue>
    </source>
</reference>
<feature type="domain" description="Lactate/malate dehydrogenase C-terminal" evidence="6">
    <location>
        <begin position="87"/>
        <end position="246"/>
    </location>
</feature>
<dbReference type="InterPro" id="IPR036291">
    <property type="entry name" value="NAD(P)-bd_dom_sf"/>
</dbReference>
<dbReference type="InterPro" id="IPR022383">
    <property type="entry name" value="Lactate/malate_DH_C"/>
</dbReference>
<dbReference type="Pfam" id="PF00056">
    <property type="entry name" value="Ldh_1_N"/>
    <property type="match status" value="1"/>
</dbReference>
<dbReference type="EMBL" id="JAQQBS010000001">
    <property type="protein sequence ID" value="KAK0177187.1"/>
    <property type="molecule type" value="Genomic_DNA"/>
</dbReference>
<dbReference type="InterPro" id="IPR015955">
    <property type="entry name" value="Lactate_DH/Glyco_Ohase_4_C"/>
</dbReference>
<dbReference type="SUPFAM" id="SSF56327">
    <property type="entry name" value="LDH C-terminal domain-like"/>
    <property type="match status" value="1"/>
</dbReference>
<sequence>MMYLSDYSAARDAVVCVVTAGETQQYNQDDEDVLRKNFEIFKSLIPNVCKFAPNSILVIVSSPVDILSYVAMKLSGFPPNRVIGLGTFLDTCRFQCFIADKLGVSANSVQALIIGENGSTSVPVWSAVTVMGVKLKDINKEIGTKYDPEGWNELHNKVVNTNGDLIKNKGYCNWSAGLCVAEIVDAIVRNTCMCMTVSTFIKGCKHGLEKDIFMSLPCVVGRNGIHSYIRHIYTEQEQELTTKSCQSIYESQKSILDQLN</sequence>
<comment type="similarity">
    <text evidence="4">Belongs to the LDH/MDH superfamily.</text>
</comment>
<dbReference type="PRINTS" id="PR00086">
    <property type="entry name" value="LLDHDRGNASE"/>
</dbReference>
<evidence type="ECO:0000256" key="1">
    <source>
        <dbReference type="ARBA" id="ARBA00023002"/>
    </source>
</evidence>